<name>A0AA40VM30_9MICO</name>
<gene>
    <name evidence="1" type="ORF">BKA10_001775</name>
</gene>
<protein>
    <submittedName>
        <fullName evidence="1">Fe-S cluster assembly iron-binding protein IscA</fullName>
    </submittedName>
</protein>
<proteinExistence type="predicted"/>
<dbReference type="EMBL" id="JACIFH010000001">
    <property type="protein sequence ID" value="MBB4139981.1"/>
    <property type="molecule type" value="Genomic_DNA"/>
</dbReference>
<sequence length="94" mass="9557">MLTMTTEARAAVESIVANANAADTGGVRIAEDGTGANGFALSVTPEPQQDDTVVAEAGARIFLDETAAVALDDKVLDAAPDAEGAVRFALLQQP</sequence>
<organism evidence="1 2">
    <name type="scientific">Microbacterium invictum</name>
    <dbReference type="NCBI Taxonomy" id="515415"/>
    <lineage>
        <taxon>Bacteria</taxon>
        <taxon>Bacillati</taxon>
        <taxon>Actinomycetota</taxon>
        <taxon>Actinomycetes</taxon>
        <taxon>Micrococcales</taxon>
        <taxon>Microbacteriaceae</taxon>
        <taxon>Microbacterium</taxon>
    </lineage>
</organism>
<dbReference type="SUPFAM" id="SSF89360">
    <property type="entry name" value="HesB-like domain"/>
    <property type="match status" value="1"/>
</dbReference>
<dbReference type="Proteomes" id="UP000549113">
    <property type="component" value="Unassembled WGS sequence"/>
</dbReference>
<dbReference type="InterPro" id="IPR035903">
    <property type="entry name" value="HesB-like_dom_sf"/>
</dbReference>
<dbReference type="Gene3D" id="2.60.300.12">
    <property type="entry name" value="HesB-like domain"/>
    <property type="match status" value="1"/>
</dbReference>
<dbReference type="RefSeq" id="WP_183499579.1">
    <property type="nucleotide sequence ID" value="NZ_BAABCO010000005.1"/>
</dbReference>
<evidence type="ECO:0000313" key="2">
    <source>
        <dbReference type="Proteomes" id="UP000549113"/>
    </source>
</evidence>
<dbReference type="AlphaFoldDB" id="A0AA40VM30"/>
<accession>A0AA40VM30</accession>
<evidence type="ECO:0000313" key="1">
    <source>
        <dbReference type="EMBL" id="MBB4139981.1"/>
    </source>
</evidence>
<reference evidence="1 2" key="1">
    <citation type="submission" date="2020-08" db="EMBL/GenBank/DDBJ databases">
        <title>Sequencing the genomes of 1000 actinobacteria strains.</title>
        <authorList>
            <person name="Klenk H.-P."/>
        </authorList>
    </citation>
    <scope>NUCLEOTIDE SEQUENCE [LARGE SCALE GENOMIC DNA]</scope>
    <source>
        <strain evidence="1 2">DSM 19600</strain>
    </source>
</reference>
<comment type="caution">
    <text evidence="1">The sequence shown here is derived from an EMBL/GenBank/DDBJ whole genome shotgun (WGS) entry which is preliminary data.</text>
</comment>
<keyword evidence="2" id="KW-1185">Reference proteome</keyword>